<dbReference type="InterPro" id="IPR050351">
    <property type="entry name" value="BphY/WalK/GraS-like"/>
</dbReference>
<protein>
    <recommendedName>
        <fullName evidence="3">histidine kinase</fullName>
        <ecNumber evidence="3">2.7.13.3</ecNumber>
    </recommendedName>
</protein>
<reference evidence="10" key="1">
    <citation type="submission" date="2020-10" db="EMBL/GenBank/DDBJ databases">
        <authorList>
            <person name="Gilroy R."/>
        </authorList>
    </citation>
    <scope>NUCLEOTIDE SEQUENCE</scope>
    <source>
        <strain evidence="10">ChiSjej2B20-13462</strain>
    </source>
</reference>
<keyword evidence="5" id="KW-0808">Transferase</keyword>
<dbReference type="GO" id="GO:0000155">
    <property type="term" value="F:phosphorelay sensor kinase activity"/>
    <property type="evidence" value="ECO:0007669"/>
    <property type="project" value="InterPro"/>
</dbReference>
<dbReference type="SUPFAM" id="SSF47384">
    <property type="entry name" value="Homodimeric domain of signal transducing histidine kinase"/>
    <property type="match status" value="1"/>
</dbReference>
<evidence type="ECO:0000256" key="1">
    <source>
        <dbReference type="ARBA" id="ARBA00000085"/>
    </source>
</evidence>
<evidence type="ECO:0000256" key="3">
    <source>
        <dbReference type="ARBA" id="ARBA00012438"/>
    </source>
</evidence>
<dbReference type="Gene3D" id="3.30.565.10">
    <property type="entry name" value="Histidine kinase-like ATPase, C-terminal domain"/>
    <property type="match status" value="1"/>
</dbReference>
<evidence type="ECO:0000256" key="4">
    <source>
        <dbReference type="ARBA" id="ARBA00022553"/>
    </source>
</evidence>
<keyword evidence="8" id="KW-0472">Membrane</keyword>
<keyword evidence="7" id="KW-0902">Two-component regulatory system</keyword>
<reference evidence="10" key="2">
    <citation type="journal article" date="2021" name="PeerJ">
        <title>Extensive microbial diversity within the chicken gut microbiome revealed by metagenomics and culture.</title>
        <authorList>
            <person name="Gilroy R."/>
            <person name="Ravi A."/>
            <person name="Getino M."/>
            <person name="Pursley I."/>
            <person name="Horton D.L."/>
            <person name="Alikhan N.F."/>
            <person name="Baker D."/>
            <person name="Gharbi K."/>
            <person name="Hall N."/>
            <person name="Watson M."/>
            <person name="Adriaenssens E.M."/>
            <person name="Foster-Nyarko E."/>
            <person name="Jarju S."/>
            <person name="Secka A."/>
            <person name="Antonio M."/>
            <person name="Oren A."/>
            <person name="Chaudhuri R.R."/>
            <person name="La Ragione R."/>
            <person name="Hildebrand F."/>
            <person name="Pallen M.J."/>
        </authorList>
    </citation>
    <scope>NUCLEOTIDE SEQUENCE</scope>
    <source>
        <strain evidence="10">ChiSjej2B20-13462</strain>
    </source>
</reference>
<feature type="domain" description="Histidine kinase" evidence="9">
    <location>
        <begin position="188"/>
        <end position="402"/>
    </location>
</feature>
<dbReference type="InterPro" id="IPR036097">
    <property type="entry name" value="HisK_dim/P_sf"/>
</dbReference>
<evidence type="ECO:0000256" key="7">
    <source>
        <dbReference type="ARBA" id="ARBA00023012"/>
    </source>
</evidence>
<dbReference type="CDD" id="cd00082">
    <property type="entry name" value="HisKA"/>
    <property type="match status" value="1"/>
</dbReference>
<dbReference type="GO" id="GO:0005886">
    <property type="term" value="C:plasma membrane"/>
    <property type="evidence" value="ECO:0007669"/>
    <property type="project" value="TreeGrafter"/>
</dbReference>
<evidence type="ECO:0000256" key="5">
    <source>
        <dbReference type="ARBA" id="ARBA00022679"/>
    </source>
</evidence>
<keyword evidence="6 10" id="KW-0418">Kinase</keyword>
<dbReference type="InterPro" id="IPR036890">
    <property type="entry name" value="HATPase_C_sf"/>
</dbReference>
<evidence type="ECO:0000256" key="6">
    <source>
        <dbReference type="ARBA" id="ARBA00022777"/>
    </source>
</evidence>
<dbReference type="Pfam" id="PF00512">
    <property type="entry name" value="HisKA"/>
    <property type="match status" value="1"/>
</dbReference>
<dbReference type="SMART" id="SM00388">
    <property type="entry name" value="HisKA"/>
    <property type="match status" value="1"/>
</dbReference>
<keyword evidence="8" id="KW-0812">Transmembrane</keyword>
<dbReference type="PROSITE" id="PS50109">
    <property type="entry name" value="HIS_KIN"/>
    <property type="match status" value="1"/>
</dbReference>
<feature type="transmembrane region" description="Helical" evidence="8">
    <location>
        <begin position="150"/>
        <end position="172"/>
    </location>
</feature>
<dbReference type="SMART" id="SM00387">
    <property type="entry name" value="HATPase_c"/>
    <property type="match status" value="1"/>
</dbReference>
<evidence type="ECO:0000313" key="11">
    <source>
        <dbReference type="Proteomes" id="UP000886874"/>
    </source>
</evidence>
<dbReference type="InterPro" id="IPR005467">
    <property type="entry name" value="His_kinase_dom"/>
</dbReference>
<feature type="transmembrane region" description="Helical" evidence="8">
    <location>
        <begin position="9"/>
        <end position="31"/>
    </location>
</feature>
<dbReference type="PANTHER" id="PTHR45453">
    <property type="entry name" value="PHOSPHATE REGULON SENSOR PROTEIN PHOR"/>
    <property type="match status" value="1"/>
</dbReference>
<evidence type="ECO:0000259" key="9">
    <source>
        <dbReference type="PROSITE" id="PS50109"/>
    </source>
</evidence>
<dbReference type="EMBL" id="DVFN01000015">
    <property type="protein sequence ID" value="HIQ68924.1"/>
    <property type="molecule type" value="Genomic_DNA"/>
</dbReference>
<dbReference type="GO" id="GO:0004721">
    <property type="term" value="F:phosphoprotein phosphatase activity"/>
    <property type="evidence" value="ECO:0007669"/>
    <property type="project" value="TreeGrafter"/>
</dbReference>
<dbReference type="EC" id="2.7.13.3" evidence="3"/>
<name>A0A9D0Z4C9_9FIRM</name>
<keyword evidence="4" id="KW-0597">Phosphoprotein</keyword>
<dbReference type="SUPFAM" id="SSF55874">
    <property type="entry name" value="ATPase domain of HSP90 chaperone/DNA topoisomerase II/histidine kinase"/>
    <property type="match status" value="1"/>
</dbReference>
<evidence type="ECO:0000313" key="10">
    <source>
        <dbReference type="EMBL" id="HIQ68924.1"/>
    </source>
</evidence>
<gene>
    <name evidence="10" type="ORF">IAA67_01115</name>
</gene>
<proteinExistence type="predicted"/>
<dbReference type="Pfam" id="PF02518">
    <property type="entry name" value="HATPase_c"/>
    <property type="match status" value="1"/>
</dbReference>
<comment type="subcellular location">
    <subcellularLocation>
        <location evidence="2">Membrane</location>
    </subcellularLocation>
</comment>
<dbReference type="PANTHER" id="PTHR45453:SF1">
    <property type="entry name" value="PHOSPHATE REGULON SENSOR PROTEIN PHOR"/>
    <property type="match status" value="1"/>
</dbReference>
<dbReference type="GO" id="GO:0016036">
    <property type="term" value="P:cellular response to phosphate starvation"/>
    <property type="evidence" value="ECO:0007669"/>
    <property type="project" value="TreeGrafter"/>
</dbReference>
<evidence type="ECO:0000256" key="8">
    <source>
        <dbReference type="SAM" id="Phobius"/>
    </source>
</evidence>
<organism evidence="10 11">
    <name type="scientific">Candidatus Avoscillospira stercorigallinarum</name>
    <dbReference type="NCBI Taxonomy" id="2840708"/>
    <lineage>
        <taxon>Bacteria</taxon>
        <taxon>Bacillati</taxon>
        <taxon>Bacillota</taxon>
        <taxon>Clostridia</taxon>
        <taxon>Eubacteriales</taxon>
        <taxon>Oscillospiraceae</taxon>
        <taxon>Oscillospiraceae incertae sedis</taxon>
        <taxon>Candidatus Avoscillospira</taxon>
    </lineage>
</organism>
<dbReference type="Gene3D" id="1.10.287.130">
    <property type="match status" value="1"/>
</dbReference>
<comment type="catalytic activity">
    <reaction evidence="1">
        <text>ATP + protein L-histidine = ADP + protein N-phospho-L-histidine.</text>
        <dbReference type="EC" id="2.7.13.3"/>
    </reaction>
</comment>
<dbReference type="InterPro" id="IPR003594">
    <property type="entry name" value="HATPase_dom"/>
</dbReference>
<dbReference type="Proteomes" id="UP000886874">
    <property type="component" value="Unassembled WGS sequence"/>
</dbReference>
<dbReference type="InterPro" id="IPR003661">
    <property type="entry name" value="HisK_dim/P_dom"/>
</dbReference>
<accession>A0A9D0Z4C9</accession>
<dbReference type="AlphaFoldDB" id="A0A9D0Z4C9"/>
<keyword evidence="8" id="KW-1133">Transmembrane helix</keyword>
<evidence type="ECO:0000256" key="2">
    <source>
        <dbReference type="ARBA" id="ARBA00004370"/>
    </source>
</evidence>
<sequence>MIRKLRLKFILINMTVATLLLAVIFGLVFHFTRSDLEQKSIAMMENIAAHPFQVGLPDEPGEDVRLPFFTIQVAPGGVIVAVGGGYYDLSDEDFLRDLLDAVEESDRPLGVIEAYHLRFLRVETPYRQCLVFADISSELSTLRSLTQTCVILGLISFFAFLWGSVLLSKWAVRPLENAMAQQRDFVTAASHELKTPLAVITTSAELLQSPATAPDARQSSADNILTMARQMRSLVEQLLSLARAEQAPDPSALAPVDWSNAVTQAALPLEAVLFEAGLTLELDVEPGISVQGDPARLQELVSIFLDNARKYSRPGGTVTVTLRAYGRTRCRLTVANGGEPLTEAQRTEIFKRFYRGDPSRRRDGSYGLGLSIAQAIVTAHRGRLWAESENGVNRFFVELSRA</sequence>
<comment type="caution">
    <text evidence="10">The sequence shown here is derived from an EMBL/GenBank/DDBJ whole genome shotgun (WGS) entry which is preliminary data.</text>
</comment>